<evidence type="ECO:0000256" key="3">
    <source>
        <dbReference type="ARBA" id="ARBA00022833"/>
    </source>
</evidence>
<dbReference type="VEuPathDB" id="FungiDB:SCHCODRAFT_02681625"/>
<feature type="domain" description="MYND-type" evidence="6">
    <location>
        <begin position="569"/>
        <end position="609"/>
    </location>
</feature>
<dbReference type="HOGENOM" id="CLU_367669_0_0_1"/>
<dbReference type="GO" id="GO:0008270">
    <property type="term" value="F:zinc ion binding"/>
    <property type="evidence" value="ECO:0007669"/>
    <property type="project" value="UniProtKB-KW"/>
</dbReference>
<evidence type="ECO:0000256" key="4">
    <source>
        <dbReference type="PROSITE-ProRule" id="PRU00134"/>
    </source>
</evidence>
<evidence type="ECO:0000259" key="6">
    <source>
        <dbReference type="PROSITE" id="PS50865"/>
    </source>
</evidence>
<gene>
    <name evidence="7" type="ORF">SCHCODRAFT_238188</name>
</gene>
<evidence type="ECO:0000313" key="7">
    <source>
        <dbReference type="EMBL" id="EFI92315.1"/>
    </source>
</evidence>
<dbReference type="EMBL" id="GL377313">
    <property type="protein sequence ID" value="EFI92315.1"/>
    <property type="molecule type" value="Genomic_DNA"/>
</dbReference>
<accession>D8QIZ2</accession>
<sequence length="758" mass="86656">MDSDLTPSSASQSAGLKIRLPARKDWPSNQPRKIAGGSRVQRAMQVRSQPAAEQLIPRNRTVVPVHFECGSRRAANASSASASIPLIASYFPCPFVGHRNRCVYYLGINVFLSVPVEHVLDVELRRRHQARATRFATQSGQGMFALSIRYQLGLPADHKFQQLQEVLEDLRTRDVKQARTKDLVKEALDILRRLDPFYFLRCEPPTPEDLSYEQFWTASQANAQDRIVAPILALLSLRKLADRPGLRSLWVFDDTAWIRMFEWIEYLLVFPHRHETDLMDPADCRALVLSHVAPSLKEIVDSFYELSNARLEGILLIAEARAQEILVDMWLKWRTIALTLDRPGGEYFRAILRFTNDCVGGVKGEKVRQLFVHELSRINFYLPRRIYCEMTYQVASLLHRSTVEPELEDEIWALHTAMMSSLIELAELSATGYPQRMTRTLAQGLFMVLLQPRNSCILKGLLEILFAICRLSTDASAITCAIRHRVFYILIQLEKLGLVDVQPMFDLVAGALVTPAALRAFHNAFRLVSRSDRQSLRDRVAHIVVTYTERYKLIEAWEKEWPELQTCRRRECPNPESTDLRACPCGEVLFCSEECQRANWTDGQHGTVCWRGKETAGSLSAKKLSFLVAIARFYLEENQAEIKQRLGAAYNPHHTVSLSLDITLAQERWMSPFSVPGPYPDAPQTFFMAVHFMQGARRCARALQFFPDWWAGKSRGMPYVQLSHSFFKTGLPVEENLTPRERLFGRRAEPRTEDAESE</sequence>
<evidence type="ECO:0000256" key="1">
    <source>
        <dbReference type="ARBA" id="ARBA00022723"/>
    </source>
</evidence>
<reference evidence="7 8" key="1">
    <citation type="journal article" date="2010" name="Nat. Biotechnol.">
        <title>Genome sequence of the model mushroom Schizophyllum commune.</title>
        <authorList>
            <person name="Ohm R.A."/>
            <person name="de Jong J.F."/>
            <person name="Lugones L.G."/>
            <person name="Aerts A."/>
            <person name="Kothe E."/>
            <person name="Stajich J.E."/>
            <person name="de Vries R.P."/>
            <person name="Record E."/>
            <person name="Levasseur A."/>
            <person name="Baker S.E."/>
            <person name="Bartholomew K.A."/>
            <person name="Coutinho P.M."/>
            <person name="Erdmann S."/>
            <person name="Fowler T.J."/>
            <person name="Gathman A.C."/>
            <person name="Lombard V."/>
            <person name="Henrissat B."/>
            <person name="Knabe N."/>
            <person name="Kuees U."/>
            <person name="Lilly W.W."/>
            <person name="Lindquist E."/>
            <person name="Lucas S."/>
            <person name="Magnuson J.K."/>
            <person name="Piumi F."/>
            <person name="Raudaskoski M."/>
            <person name="Salamov A."/>
            <person name="Schmutz J."/>
            <person name="Schwarze F.W.M.R."/>
            <person name="vanKuyk P.A."/>
            <person name="Horton J.S."/>
            <person name="Grigoriev I.V."/>
            <person name="Woesten H.A.B."/>
        </authorList>
    </citation>
    <scope>NUCLEOTIDE SEQUENCE [LARGE SCALE GENOMIC DNA]</scope>
    <source>
        <strain evidence="8">H4-8 / FGSC 9210</strain>
    </source>
</reference>
<dbReference type="Proteomes" id="UP000007431">
    <property type="component" value="Unassembled WGS sequence"/>
</dbReference>
<protein>
    <recommendedName>
        <fullName evidence="6">MYND-type domain-containing protein</fullName>
    </recommendedName>
</protein>
<keyword evidence="1" id="KW-0479">Metal-binding</keyword>
<dbReference type="GeneID" id="9593784"/>
<feature type="region of interest" description="Disordered" evidence="5">
    <location>
        <begin position="1"/>
        <end position="41"/>
    </location>
</feature>
<keyword evidence="8" id="KW-1185">Reference proteome</keyword>
<dbReference type="KEGG" id="scm:SCHCO_02681625"/>
<keyword evidence="3" id="KW-0862">Zinc</keyword>
<dbReference type="RefSeq" id="XP_003027218.1">
    <property type="nucleotide sequence ID" value="XM_003027172.1"/>
</dbReference>
<dbReference type="InterPro" id="IPR002893">
    <property type="entry name" value="Znf_MYND"/>
</dbReference>
<dbReference type="OrthoDB" id="5231159at2759"/>
<name>D8QIZ2_SCHCM</name>
<dbReference type="InParanoid" id="D8QIZ2"/>
<keyword evidence="2 4" id="KW-0863">Zinc-finger</keyword>
<dbReference type="AlphaFoldDB" id="D8QIZ2"/>
<organism evidence="8">
    <name type="scientific">Schizophyllum commune (strain H4-8 / FGSC 9210)</name>
    <name type="common">Split gill fungus</name>
    <dbReference type="NCBI Taxonomy" id="578458"/>
    <lineage>
        <taxon>Eukaryota</taxon>
        <taxon>Fungi</taxon>
        <taxon>Dikarya</taxon>
        <taxon>Basidiomycota</taxon>
        <taxon>Agaricomycotina</taxon>
        <taxon>Agaricomycetes</taxon>
        <taxon>Agaricomycetidae</taxon>
        <taxon>Agaricales</taxon>
        <taxon>Schizophyllaceae</taxon>
        <taxon>Schizophyllum</taxon>
    </lineage>
</organism>
<evidence type="ECO:0000256" key="5">
    <source>
        <dbReference type="SAM" id="MobiDB-lite"/>
    </source>
</evidence>
<dbReference type="PROSITE" id="PS50865">
    <property type="entry name" value="ZF_MYND_2"/>
    <property type="match status" value="1"/>
</dbReference>
<feature type="compositionally biased region" description="Polar residues" evidence="5">
    <location>
        <begin position="1"/>
        <end position="14"/>
    </location>
</feature>
<dbReference type="SUPFAM" id="SSF144232">
    <property type="entry name" value="HIT/MYND zinc finger-like"/>
    <property type="match status" value="1"/>
</dbReference>
<evidence type="ECO:0000256" key="2">
    <source>
        <dbReference type="ARBA" id="ARBA00022771"/>
    </source>
</evidence>
<evidence type="ECO:0000313" key="8">
    <source>
        <dbReference type="Proteomes" id="UP000007431"/>
    </source>
</evidence>
<proteinExistence type="predicted"/>